<reference evidence="1" key="1">
    <citation type="submission" date="2013-07" db="EMBL/GenBank/DDBJ databases">
        <title>The Genome Sequence of Cryptococcus bestiolae CBS10118.</title>
        <authorList>
            <consortium name="The Broad Institute Genome Sequencing Platform"/>
            <person name="Cuomo C."/>
            <person name="Litvintseva A."/>
            <person name="Chen Y."/>
            <person name="Heitman J."/>
            <person name="Sun S."/>
            <person name="Springer D."/>
            <person name="Dromer F."/>
            <person name="Young S.K."/>
            <person name="Zeng Q."/>
            <person name="Gargeya S."/>
            <person name="Fitzgerald M."/>
            <person name="Abouelleil A."/>
            <person name="Alvarado L."/>
            <person name="Berlin A.M."/>
            <person name="Chapman S.B."/>
            <person name="Dewar J."/>
            <person name="Goldberg J."/>
            <person name="Griggs A."/>
            <person name="Gujja S."/>
            <person name="Hansen M."/>
            <person name="Howarth C."/>
            <person name="Imamovic A."/>
            <person name="Larimer J."/>
            <person name="McCowan C."/>
            <person name="Murphy C."/>
            <person name="Pearson M."/>
            <person name="Priest M."/>
            <person name="Roberts A."/>
            <person name="Saif S."/>
            <person name="Shea T."/>
            <person name="Sykes S."/>
            <person name="Wortman J."/>
            <person name="Nusbaum C."/>
            <person name="Birren B."/>
        </authorList>
    </citation>
    <scope>NUCLEOTIDE SEQUENCE [LARGE SCALE GENOMIC DNA]</scope>
    <source>
        <strain evidence="1">CBS 10118</strain>
    </source>
</reference>
<reference evidence="2" key="2">
    <citation type="submission" date="2013-07" db="EMBL/GenBank/DDBJ databases">
        <authorList>
            <consortium name="The Broad Institute Genome Sequencing Platform"/>
            <person name="Cuomo C."/>
            <person name="Litvintseva A."/>
            <person name="Chen Y."/>
            <person name="Heitman J."/>
            <person name="Sun S."/>
            <person name="Springer D."/>
            <person name="Dromer F."/>
            <person name="Young S.K."/>
            <person name="Zeng Q."/>
            <person name="Gargeya S."/>
            <person name="Fitzgerald M."/>
            <person name="Abouelleil A."/>
            <person name="Alvarado L."/>
            <person name="Berlin A.M."/>
            <person name="Chapman S.B."/>
            <person name="Dewar J."/>
            <person name="Goldberg J."/>
            <person name="Griggs A."/>
            <person name="Gujja S."/>
            <person name="Hansen M."/>
            <person name="Howarth C."/>
            <person name="Imamovic A."/>
            <person name="Larimer J."/>
            <person name="McCowan C."/>
            <person name="Murphy C."/>
            <person name="Pearson M."/>
            <person name="Priest M."/>
            <person name="Roberts A."/>
            <person name="Saif S."/>
            <person name="Shea T."/>
            <person name="Sykes S."/>
            <person name="Wortman J."/>
            <person name="Nusbaum C."/>
            <person name="Birren B."/>
        </authorList>
    </citation>
    <scope>NUCLEOTIDE SEQUENCE</scope>
    <source>
        <strain evidence="2">CBS 10118</strain>
    </source>
</reference>
<organism evidence="1">
    <name type="scientific">Kwoniella bestiolae CBS 10118</name>
    <dbReference type="NCBI Taxonomy" id="1296100"/>
    <lineage>
        <taxon>Eukaryota</taxon>
        <taxon>Fungi</taxon>
        <taxon>Dikarya</taxon>
        <taxon>Basidiomycota</taxon>
        <taxon>Agaricomycotina</taxon>
        <taxon>Tremellomycetes</taxon>
        <taxon>Tremellales</taxon>
        <taxon>Cryptococcaceae</taxon>
        <taxon>Kwoniella</taxon>
    </lineage>
</organism>
<proteinExistence type="predicted"/>
<name>A0A1B9G9P7_9TREE</name>
<sequence>MSQTYLLEKFDPEPGDQACQLQFDDGFVGLTSWQGGPPLAKLGYLSQASPCPAVEDNGLDMIMKYFNDEADPALWTSNEVTTIARKIRSIRRGWIDDDGKFKPYRDIRSFEFDNQSSTWNDQDDYHSALGTWMSMTDTGKTNHSYSALVKYHFWRGEESKEILKKYQTEKEEKESGILRLDDEEIQTQIPIFFGIHTNTVPYHLTGRGRTVRSEYCPNAARSM</sequence>
<reference evidence="2" key="4">
    <citation type="submission" date="2024-02" db="EMBL/GenBank/DDBJ databases">
        <title>Comparative genomics of Cryptococcus and Kwoniella reveals pathogenesis evolution and contrasting modes of karyotype evolution via chromosome fusion or intercentromeric recombination.</title>
        <authorList>
            <person name="Coelho M.A."/>
            <person name="David-Palma M."/>
            <person name="Shea T."/>
            <person name="Bowers K."/>
            <person name="McGinley-Smith S."/>
            <person name="Mohammad A.W."/>
            <person name="Gnirke A."/>
            <person name="Yurkov A.M."/>
            <person name="Nowrousian M."/>
            <person name="Sun S."/>
            <person name="Cuomo C.A."/>
            <person name="Heitman J."/>
        </authorList>
    </citation>
    <scope>NUCLEOTIDE SEQUENCE</scope>
    <source>
        <strain evidence="2">CBS 10118</strain>
    </source>
</reference>
<protein>
    <submittedName>
        <fullName evidence="1">Uncharacterized protein</fullName>
    </submittedName>
</protein>
<gene>
    <name evidence="1" type="ORF">I302_02545</name>
    <name evidence="2" type="ORF">I302_103842</name>
</gene>
<dbReference type="Proteomes" id="UP000092730">
    <property type="component" value="Chromosome 2"/>
</dbReference>
<accession>A0A1B9G9P7</accession>
<dbReference type="GeneID" id="30206944"/>
<evidence type="ECO:0000313" key="2">
    <source>
        <dbReference type="EMBL" id="WVW81844.1"/>
    </source>
</evidence>
<dbReference type="KEGG" id="kbi:30206944"/>
<dbReference type="RefSeq" id="XP_019048770.1">
    <property type="nucleotide sequence ID" value="XM_019189208.1"/>
</dbReference>
<dbReference type="AlphaFoldDB" id="A0A1B9G9P7"/>
<keyword evidence="3" id="KW-1185">Reference proteome</keyword>
<dbReference type="EMBL" id="KI894019">
    <property type="protein sequence ID" value="OCF27700.1"/>
    <property type="molecule type" value="Genomic_DNA"/>
</dbReference>
<evidence type="ECO:0000313" key="1">
    <source>
        <dbReference type="EMBL" id="OCF27700.1"/>
    </source>
</evidence>
<evidence type="ECO:0000313" key="3">
    <source>
        <dbReference type="Proteomes" id="UP000092730"/>
    </source>
</evidence>
<dbReference type="EMBL" id="CP144542">
    <property type="protein sequence ID" value="WVW81844.1"/>
    <property type="molecule type" value="Genomic_DNA"/>
</dbReference>
<dbReference type="VEuPathDB" id="FungiDB:I302_02545"/>
<reference evidence="1" key="3">
    <citation type="submission" date="2014-01" db="EMBL/GenBank/DDBJ databases">
        <title>Evolution of pathogenesis and genome organization in the Tremellales.</title>
        <authorList>
            <person name="Cuomo C."/>
            <person name="Litvintseva A."/>
            <person name="Heitman J."/>
            <person name="Chen Y."/>
            <person name="Sun S."/>
            <person name="Springer D."/>
            <person name="Dromer F."/>
            <person name="Young S."/>
            <person name="Zeng Q."/>
            <person name="Chapman S."/>
            <person name="Gujja S."/>
            <person name="Saif S."/>
            <person name="Birren B."/>
        </authorList>
    </citation>
    <scope>NUCLEOTIDE SEQUENCE</scope>
    <source>
        <strain evidence="1">CBS 10118</strain>
    </source>
</reference>